<sequence length="261" mass="30436">MRVSSAKEDLEKYGYVRDDDTFELPEDRPRGKMVYFAGVWIVTLEWVIHGGFSFPFLLLPSLWLIFFYEKMSIIDMVLIMLVHELYFMLIGFLTWTTTYELSYMCEDILKKVLEGVADADLSDGDVAWRKIAYKANLLRSRYEPFYSGSQCRRVFVREVVKPVEANSYKICYRHKEGRQGYGDFCVDKSNKILVQRAVNNYNKNPRVSETHAEDNGAEIPTPSSVLTVRNLLCFFAVIEVIVQMICVGLWYDPEIRRKAHQ</sequence>
<feature type="transmembrane region" description="Helical" evidence="1">
    <location>
        <begin position="73"/>
        <end position="95"/>
    </location>
</feature>
<dbReference type="Proteomes" id="UP000019375">
    <property type="component" value="Unassembled WGS sequence"/>
</dbReference>
<evidence type="ECO:0000313" key="2">
    <source>
        <dbReference type="EMBL" id="CDF90889.1"/>
    </source>
</evidence>
<dbReference type="EMBL" id="HG316461">
    <property type="protein sequence ID" value="CDF90889.1"/>
    <property type="molecule type" value="Genomic_DNA"/>
</dbReference>
<organism evidence="2 3">
    <name type="scientific">Zygosaccharomyces bailii (strain CLIB 213 / ATCC 58445 / CBS 680 / BCRC 21525 / NBRC 1098 / NCYC 1416 / NRRL Y-2227)</name>
    <dbReference type="NCBI Taxonomy" id="1333698"/>
    <lineage>
        <taxon>Eukaryota</taxon>
        <taxon>Fungi</taxon>
        <taxon>Dikarya</taxon>
        <taxon>Ascomycota</taxon>
        <taxon>Saccharomycotina</taxon>
        <taxon>Saccharomycetes</taxon>
        <taxon>Saccharomycetales</taxon>
        <taxon>Saccharomycetaceae</taxon>
        <taxon>Zygosaccharomyces</taxon>
    </lineage>
</organism>
<evidence type="ECO:0000256" key="1">
    <source>
        <dbReference type="SAM" id="Phobius"/>
    </source>
</evidence>
<keyword evidence="3" id="KW-1185">Reference proteome</keyword>
<reference evidence="3" key="1">
    <citation type="journal article" date="2013" name="Genome Announc.">
        <title>Genome sequence of the food spoilage yeast Zygosaccharomyces bailii CLIB 213(T).</title>
        <authorList>
            <person name="Galeote V."/>
            <person name="Bigey F."/>
            <person name="Devillers H."/>
            <person name="Neuveglise C."/>
            <person name="Dequin S."/>
        </authorList>
    </citation>
    <scope>NUCLEOTIDE SEQUENCE [LARGE SCALE GENOMIC DNA]</scope>
    <source>
        <strain evidence="3">CLIB 213 / ATCC 58445 / CBS 680 / CCRC 21525 / NBRC 1098 / NCYC 1416 / NRRL Y-2227</strain>
    </source>
</reference>
<keyword evidence="1" id="KW-0812">Transmembrane</keyword>
<evidence type="ECO:0000313" key="3">
    <source>
        <dbReference type="Proteomes" id="UP000019375"/>
    </source>
</evidence>
<accession>A0A8J2T9N5</accession>
<feature type="transmembrane region" description="Helical" evidence="1">
    <location>
        <begin position="33"/>
        <end position="66"/>
    </location>
</feature>
<proteinExistence type="predicted"/>
<gene>
    <name evidence="2" type="ORF">BN860_05600g</name>
</gene>
<protein>
    <submittedName>
        <fullName evidence="2">ZYBA0S08-05600g1_1</fullName>
    </submittedName>
</protein>
<keyword evidence="1" id="KW-1133">Transmembrane helix</keyword>
<name>A0A8J2T9N5_ZYGB2</name>
<feature type="transmembrane region" description="Helical" evidence="1">
    <location>
        <begin position="228"/>
        <end position="251"/>
    </location>
</feature>
<dbReference type="AlphaFoldDB" id="A0A8J2T9N5"/>
<keyword evidence="1" id="KW-0472">Membrane</keyword>